<dbReference type="AlphaFoldDB" id="A0A166PU97"/>
<feature type="compositionally biased region" description="Acidic residues" evidence="1">
    <location>
        <begin position="696"/>
        <end position="707"/>
    </location>
</feature>
<dbReference type="STRING" id="1081109.A0A166PU97"/>
<dbReference type="OrthoDB" id="37886at2759"/>
<feature type="region of interest" description="Disordered" evidence="1">
    <location>
        <begin position="551"/>
        <end position="718"/>
    </location>
</feature>
<feature type="region of interest" description="Disordered" evidence="1">
    <location>
        <begin position="428"/>
        <end position="457"/>
    </location>
</feature>
<evidence type="ECO:0000313" key="3">
    <source>
        <dbReference type="Proteomes" id="UP000078544"/>
    </source>
</evidence>
<comment type="caution">
    <text evidence="2">The sequence shown here is derived from an EMBL/GenBank/DDBJ whole genome shotgun (WGS) entry which is preliminary data.</text>
</comment>
<keyword evidence="3" id="KW-1185">Reference proteome</keyword>
<name>A0A166PU97_9HYPO</name>
<feature type="compositionally biased region" description="Basic and acidic residues" evidence="1">
    <location>
        <begin position="553"/>
        <end position="565"/>
    </location>
</feature>
<evidence type="ECO:0000256" key="1">
    <source>
        <dbReference type="SAM" id="MobiDB-lite"/>
    </source>
</evidence>
<dbReference type="EMBL" id="AZGY01000004">
    <property type="protein sequence ID" value="KZZ99080.1"/>
    <property type="molecule type" value="Genomic_DNA"/>
</dbReference>
<feature type="compositionally biased region" description="Polar residues" evidence="1">
    <location>
        <begin position="567"/>
        <end position="584"/>
    </location>
</feature>
<proteinExistence type="predicted"/>
<feature type="region of interest" description="Disordered" evidence="1">
    <location>
        <begin position="31"/>
        <end position="143"/>
    </location>
</feature>
<sequence length="718" mass="77269">MSGVSNVASPMPVSTAVTATAAATDLRLSVRGPLPSPVVSRQVSPTDTTTSTASMSSGHRPPLPGGITPSSQGAGRYPGLLPSPKTILPPHALQGYQQPQHRAQTAHMHPQQSQISQPHGHPSTKHAPHKPYPSPEMGREQISQSPQYHDLVGLIKRTDPSVVRQVVRDLHETCLLGSDYHYAFLLNTVFHKASPATLERCVADFGEPLAKAARQSIVRFFNAEDIDAVADVLLSKASSDVLDRALAKRLETIRAKALVTALAKAERLGYDFKDVVEERRDGTEHVEHVIPYLRQDLAQEPPQLPEHRRSSQGPQGAAAVKASTLMTPSPVLGTGDIDGREQFLRCGRCQRPCAGASALSWHKKHACGGSALVRDVNRTVCAACGTSFSGTPGLNYHVKMSVCGSWTEEQVEALLPALGEFYQRDVSAREPPSLENQGQGRQERSAAPASLGGPNPYTQFKAVNKALPGNHAIATPPTSSRGADPYAHLTPDDRAKFESDMRLAAEKYGEAMQKVAHLPQEQRDIELGKLKNSYNTKQSVTRKKYGIRLRERRTKEEIDRERDHIMSLSTSSPHQTPASRSRGWSTYEGRGAMSGPPTKKRRPDDDEKFANASQNGASPGKMTVPPRVPVGQMGGLGSSAATAEHTDPTKSPTSGQSGGAVGVRSEAMDDAPGVSVSRIQGEPMQLDDVLGQSTDTDSDSEDEDDDFPATHLPAAADK</sequence>
<feature type="region of interest" description="Disordered" evidence="1">
    <location>
        <begin position="469"/>
        <end position="491"/>
    </location>
</feature>
<accession>A0A166PU97</accession>
<dbReference type="Proteomes" id="UP000078544">
    <property type="component" value="Unassembled WGS sequence"/>
</dbReference>
<gene>
    <name evidence="2" type="ORF">AAL_02631</name>
</gene>
<feature type="compositionally biased region" description="Low complexity" evidence="1">
    <location>
        <begin position="44"/>
        <end position="57"/>
    </location>
</feature>
<organism evidence="2 3">
    <name type="scientific">Moelleriella libera RCEF 2490</name>
    <dbReference type="NCBI Taxonomy" id="1081109"/>
    <lineage>
        <taxon>Eukaryota</taxon>
        <taxon>Fungi</taxon>
        <taxon>Dikarya</taxon>
        <taxon>Ascomycota</taxon>
        <taxon>Pezizomycotina</taxon>
        <taxon>Sordariomycetes</taxon>
        <taxon>Hypocreomycetidae</taxon>
        <taxon>Hypocreales</taxon>
        <taxon>Clavicipitaceae</taxon>
        <taxon>Moelleriella</taxon>
    </lineage>
</organism>
<reference evidence="2 3" key="1">
    <citation type="journal article" date="2016" name="Genome Biol. Evol.">
        <title>Divergent and convergent evolution of fungal pathogenicity.</title>
        <authorList>
            <person name="Shang Y."/>
            <person name="Xiao G."/>
            <person name="Zheng P."/>
            <person name="Cen K."/>
            <person name="Zhan S."/>
            <person name="Wang C."/>
        </authorList>
    </citation>
    <scope>NUCLEOTIDE SEQUENCE [LARGE SCALE GENOMIC DNA]</scope>
    <source>
        <strain evidence="2 3">RCEF 2490</strain>
    </source>
</reference>
<protein>
    <submittedName>
        <fullName evidence="2">Uncharacterized protein</fullName>
    </submittedName>
</protein>
<evidence type="ECO:0000313" key="2">
    <source>
        <dbReference type="EMBL" id="KZZ99080.1"/>
    </source>
</evidence>